<dbReference type="Proteomes" id="UP000696485">
    <property type="component" value="Unassembled WGS sequence"/>
</dbReference>
<evidence type="ECO:0000313" key="3">
    <source>
        <dbReference type="Proteomes" id="UP000696485"/>
    </source>
</evidence>
<reference evidence="2" key="1">
    <citation type="journal article" date="2020" name="Fungal Divers.">
        <title>Resolving the Mortierellaceae phylogeny through synthesis of multi-gene phylogenetics and phylogenomics.</title>
        <authorList>
            <person name="Vandepol N."/>
            <person name="Liber J."/>
            <person name="Desiro A."/>
            <person name="Na H."/>
            <person name="Kennedy M."/>
            <person name="Barry K."/>
            <person name="Grigoriev I.V."/>
            <person name="Miller A.N."/>
            <person name="O'Donnell K."/>
            <person name="Stajich J.E."/>
            <person name="Bonito G."/>
        </authorList>
    </citation>
    <scope>NUCLEOTIDE SEQUENCE</scope>
    <source>
        <strain evidence="2">NVP1</strain>
    </source>
</reference>
<feature type="region of interest" description="Disordered" evidence="1">
    <location>
        <begin position="67"/>
        <end position="86"/>
    </location>
</feature>
<proteinExistence type="predicted"/>
<feature type="compositionally biased region" description="Low complexity" evidence="1">
    <location>
        <begin position="76"/>
        <end position="86"/>
    </location>
</feature>
<name>A0A9P5S7V5_9FUNG</name>
<comment type="caution">
    <text evidence="2">The sequence shown here is derived from an EMBL/GenBank/DDBJ whole genome shotgun (WGS) entry which is preliminary data.</text>
</comment>
<feature type="compositionally biased region" description="Polar residues" evidence="1">
    <location>
        <begin position="1"/>
        <end position="16"/>
    </location>
</feature>
<evidence type="ECO:0000256" key="1">
    <source>
        <dbReference type="SAM" id="MobiDB-lite"/>
    </source>
</evidence>
<protein>
    <submittedName>
        <fullName evidence="2">Uncharacterized protein</fullName>
    </submittedName>
</protein>
<gene>
    <name evidence="2" type="ORF">BG006_004595</name>
</gene>
<dbReference type="EMBL" id="JAAAUY010002547">
    <property type="protein sequence ID" value="KAF9311266.1"/>
    <property type="molecule type" value="Genomic_DNA"/>
</dbReference>
<sequence>DSISNTFDGNASNASPEESIILNSNRNNNSYKHSSSMIKPNMSLNTISKLPNEHINLESDNNFASAKEPILPDKYNNNAANNGNQP</sequence>
<accession>A0A9P5S7V5</accession>
<feature type="region of interest" description="Disordered" evidence="1">
    <location>
        <begin position="1"/>
        <end position="37"/>
    </location>
</feature>
<feature type="non-terminal residue" evidence="2">
    <location>
        <position position="1"/>
    </location>
</feature>
<dbReference type="AlphaFoldDB" id="A0A9P5S7V5"/>
<organism evidence="2 3">
    <name type="scientific">Podila minutissima</name>
    <dbReference type="NCBI Taxonomy" id="64525"/>
    <lineage>
        <taxon>Eukaryota</taxon>
        <taxon>Fungi</taxon>
        <taxon>Fungi incertae sedis</taxon>
        <taxon>Mucoromycota</taxon>
        <taxon>Mortierellomycotina</taxon>
        <taxon>Mortierellomycetes</taxon>
        <taxon>Mortierellales</taxon>
        <taxon>Mortierellaceae</taxon>
        <taxon>Podila</taxon>
    </lineage>
</organism>
<keyword evidence="3" id="KW-1185">Reference proteome</keyword>
<evidence type="ECO:0000313" key="2">
    <source>
        <dbReference type="EMBL" id="KAF9311266.1"/>
    </source>
</evidence>
<feature type="compositionally biased region" description="Low complexity" evidence="1">
    <location>
        <begin position="23"/>
        <end position="36"/>
    </location>
</feature>